<dbReference type="InterPro" id="IPR022761">
    <property type="entry name" value="Fumarate_lyase_N"/>
</dbReference>
<dbReference type="InterPro" id="IPR008948">
    <property type="entry name" value="L-Aspartase-like"/>
</dbReference>
<evidence type="ECO:0000313" key="4">
    <source>
        <dbReference type="EMBL" id="MBA8848887.1"/>
    </source>
</evidence>
<proteinExistence type="inferred from homology"/>
<dbReference type="SUPFAM" id="SSF48557">
    <property type="entry name" value="L-aspartase-like"/>
    <property type="match status" value="1"/>
</dbReference>
<evidence type="ECO:0000256" key="1">
    <source>
        <dbReference type="ARBA" id="ARBA00023239"/>
    </source>
</evidence>
<dbReference type="Gene3D" id="1.20.200.10">
    <property type="entry name" value="Fumarase/aspartase (Central domain)"/>
    <property type="match status" value="1"/>
</dbReference>
<dbReference type="SMART" id="SM00998">
    <property type="entry name" value="ADSL_C"/>
    <property type="match status" value="1"/>
</dbReference>
<evidence type="ECO:0000259" key="3">
    <source>
        <dbReference type="SMART" id="SM00998"/>
    </source>
</evidence>
<dbReference type="Proteomes" id="UP000585905">
    <property type="component" value="Unassembled WGS sequence"/>
</dbReference>
<name>A0A839EBQ5_9MICO</name>
<evidence type="ECO:0000313" key="5">
    <source>
        <dbReference type="Proteomes" id="UP000585905"/>
    </source>
</evidence>
<reference evidence="4 5" key="1">
    <citation type="submission" date="2020-07" db="EMBL/GenBank/DDBJ databases">
        <title>Sequencing the genomes of 1000 actinobacteria strains.</title>
        <authorList>
            <person name="Klenk H.-P."/>
        </authorList>
    </citation>
    <scope>NUCLEOTIDE SEQUENCE [LARGE SCALE GENOMIC DNA]</scope>
    <source>
        <strain evidence="4 5">DSM 19663</strain>
    </source>
</reference>
<gene>
    <name evidence="4" type="ORF">FHX53_002501</name>
</gene>
<dbReference type="PANTHER" id="PTHR43172:SF2">
    <property type="entry name" value="ADENYLOSUCCINATE LYASE C-TERMINAL DOMAIN-CONTAINING PROTEIN"/>
    <property type="match status" value="1"/>
</dbReference>
<evidence type="ECO:0000256" key="2">
    <source>
        <dbReference type="ARBA" id="ARBA00034772"/>
    </source>
</evidence>
<dbReference type="InterPro" id="IPR020557">
    <property type="entry name" value="Fumarate_lyase_CS"/>
</dbReference>
<dbReference type="RefSeq" id="WP_246335711.1">
    <property type="nucleotide sequence ID" value="NZ_BAAAOV010000008.1"/>
</dbReference>
<dbReference type="GO" id="GO:0047472">
    <property type="term" value="F:3-carboxy-cis,cis-muconate cycloisomerase activity"/>
    <property type="evidence" value="ECO:0007669"/>
    <property type="project" value="UniProtKB-EC"/>
</dbReference>
<sequence length="458" mass="46987">MPTDGAVDRGLLSPVSIGAADAMGDGVVLDALVAVEIALTRAWAGIDVAPAIAAERVSDRLGWLGAGHPASGHGIDVDDLAEAAVSGGNPVIPLVSRLRGLLDEADREWLHRGATSQDVVDSALMLVARRAGGRILVELEGVEGSLAALARAQRDHVVAARTLGQHAVPTTMGMRAATWLVGVRRARGRLALALEQLPAQLGGAAGTLAAFVEHARPTHPADAEAAALRLVAAFADELDLAVPDLPWHTVRWPVTELGDALVQAVDALGRLGADVATLARTEIGELAESTPGGSSAMPQKRNPVGAVLIRSAAMRAPQLGATLHSAAALAVDERPDGAWHAEWSTLRELLRLALGAASTARALTAGLVVDGAAVERTLALSGGMLVAERLAIALAPHLGDDRARALLGRATDAAELERLLLAEPTLAGLDISALLDPGAYLGATGIMIDRVLDGGHPA</sequence>
<dbReference type="PANTHER" id="PTHR43172">
    <property type="entry name" value="ADENYLOSUCCINATE LYASE"/>
    <property type="match status" value="1"/>
</dbReference>
<accession>A0A839EBQ5</accession>
<organism evidence="4 5">
    <name type="scientific">Microcella alkalica</name>
    <dbReference type="NCBI Taxonomy" id="355930"/>
    <lineage>
        <taxon>Bacteria</taxon>
        <taxon>Bacillati</taxon>
        <taxon>Actinomycetota</taxon>
        <taxon>Actinomycetes</taxon>
        <taxon>Micrococcales</taxon>
        <taxon>Microbacteriaceae</taxon>
        <taxon>Microcella</taxon>
    </lineage>
</organism>
<dbReference type="Pfam" id="PF00206">
    <property type="entry name" value="Lyase_1"/>
    <property type="match status" value="1"/>
</dbReference>
<dbReference type="AlphaFoldDB" id="A0A839EBQ5"/>
<dbReference type="PROSITE" id="PS00163">
    <property type="entry name" value="FUMARATE_LYASES"/>
    <property type="match status" value="1"/>
</dbReference>
<keyword evidence="1" id="KW-0456">Lyase</keyword>
<dbReference type="EC" id="5.5.1.2" evidence="4"/>
<comment type="caution">
    <text evidence="4">The sequence shown here is derived from an EMBL/GenBank/DDBJ whole genome shotgun (WGS) entry which is preliminary data.</text>
</comment>
<dbReference type="PRINTS" id="PR00149">
    <property type="entry name" value="FUMRATELYASE"/>
</dbReference>
<keyword evidence="4" id="KW-0413">Isomerase</keyword>
<dbReference type="GO" id="GO:0016829">
    <property type="term" value="F:lyase activity"/>
    <property type="evidence" value="ECO:0007669"/>
    <property type="project" value="UniProtKB-KW"/>
</dbReference>
<dbReference type="EMBL" id="JACGWX010000008">
    <property type="protein sequence ID" value="MBA8848887.1"/>
    <property type="molecule type" value="Genomic_DNA"/>
</dbReference>
<dbReference type="Gene3D" id="1.10.40.30">
    <property type="entry name" value="Fumarase/aspartase (C-terminal domain)"/>
    <property type="match status" value="1"/>
</dbReference>
<protein>
    <submittedName>
        <fullName evidence="4">3-carboxy-cis,cis-muconate cycloisomerase</fullName>
        <ecNumber evidence="4">5.5.1.2</ecNumber>
    </submittedName>
</protein>
<keyword evidence="5" id="KW-1185">Reference proteome</keyword>
<dbReference type="InterPro" id="IPR000362">
    <property type="entry name" value="Fumarate_lyase_fam"/>
</dbReference>
<dbReference type="InterPro" id="IPR019468">
    <property type="entry name" value="AdenyloSucc_lyase_C"/>
</dbReference>
<comment type="similarity">
    <text evidence="2">Belongs to the class-II fumarase/aspartase family.</text>
</comment>
<feature type="domain" description="Adenylosuccinate lyase C-terminal" evidence="3">
    <location>
        <begin position="382"/>
        <end position="452"/>
    </location>
</feature>